<proteinExistence type="predicted"/>
<reference evidence="1 2" key="1">
    <citation type="submission" date="2022-11" db="EMBL/GenBank/DDBJ databases">
        <title>Minimal conservation of predation-associated metabolite biosynthetic gene clusters underscores biosynthetic potential of Myxococcota including descriptions for ten novel species: Archangium lansinium sp. nov., Myxococcus landrumus sp. nov., Nannocystis bai.</title>
        <authorList>
            <person name="Ahearne A."/>
            <person name="Stevens C."/>
            <person name="Dowd S."/>
        </authorList>
    </citation>
    <scope>NUCLEOTIDE SEQUENCE [LARGE SCALE GENOMIC DNA]</scope>
    <source>
        <strain evidence="1 2">NCWAL01</strain>
    </source>
</reference>
<dbReference type="Proteomes" id="UP001221838">
    <property type="component" value="Unassembled WGS sequence"/>
</dbReference>
<accession>A0ABT5DA17</accession>
<evidence type="ECO:0000313" key="1">
    <source>
        <dbReference type="EMBL" id="MDC0710406.1"/>
    </source>
</evidence>
<name>A0ABT5DA17_9BACT</name>
<sequence>MSLSLGVAVFSPAASAQSSQDACVLGKGSLEFKGRLGISALTDGKTPLKTGIRTPTVDTGSAVLAIPKALINNAKPILSQKERPSPDATPCVIYSSSGAKLAGEWVRAPVSFFDDGAPRGKIVPNMPVLSVLYSCHAPKADSGKASTPAVTSEARKLCRNEIAPSDICVELDDTSTVEMMGVQFGHIGVSHEYNALLQLARSQGMSPGYIFSDGQLTVGLTEENTRDFTWTQLTPSSISRPQSPEWAPPSACVRIGTGSNPWTSPSGELLVDTGLTQMYLSVPETSWPDTEKLAPGTPITILAPCNSSTPPVLSYSFEMPAAGAAQAPAPSKVVLEHPKKGGVFINTGRHLLEQWDYAYNAQCGRVGFKRRSTKP</sequence>
<dbReference type="EMBL" id="JAQNDM010000002">
    <property type="protein sequence ID" value="MDC0710406.1"/>
    <property type="molecule type" value="Genomic_DNA"/>
</dbReference>
<protein>
    <submittedName>
        <fullName evidence="1">Uncharacterized protein</fullName>
    </submittedName>
</protein>
<organism evidence="1 2">
    <name type="scientific">Stigmatella ashevillensis</name>
    <dbReference type="NCBI Taxonomy" id="2995309"/>
    <lineage>
        <taxon>Bacteria</taxon>
        <taxon>Pseudomonadati</taxon>
        <taxon>Myxococcota</taxon>
        <taxon>Myxococcia</taxon>
        <taxon>Myxococcales</taxon>
        <taxon>Cystobacterineae</taxon>
        <taxon>Archangiaceae</taxon>
        <taxon>Stigmatella</taxon>
    </lineage>
</organism>
<keyword evidence="2" id="KW-1185">Reference proteome</keyword>
<dbReference type="RefSeq" id="WP_272139833.1">
    <property type="nucleotide sequence ID" value="NZ_JAQNDM010000002.1"/>
</dbReference>
<gene>
    <name evidence="1" type="ORF">POL68_18155</name>
</gene>
<evidence type="ECO:0000313" key="2">
    <source>
        <dbReference type="Proteomes" id="UP001221838"/>
    </source>
</evidence>
<comment type="caution">
    <text evidence="1">The sequence shown here is derived from an EMBL/GenBank/DDBJ whole genome shotgun (WGS) entry which is preliminary data.</text>
</comment>